<proteinExistence type="predicted"/>
<dbReference type="VEuPathDB" id="FungiDB:HCDG_04983"/>
<feature type="region of interest" description="Disordered" evidence="1">
    <location>
        <begin position="80"/>
        <end position="116"/>
    </location>
</feature>
<dbReference type="Proteomes" id="UP000002624">
    <property type="component" value="Unassembled WGS sequence"/>
</dbReference>
<evidence type="ECO:0000313" key="3">
    <source>
        <dbReference type="Proteomes" id="UP000002624"/>
    </source>
</evidence>
<gene>
    <name evidence="2" type="ORF">HCDG_04983</name>
</gene>
<protein>
    <submittedName>
        <fullName evidence="2">Uncharacterized protein</fullName>
    </submittedName>
</protein>
<dbReference type="EMBL" id="GG692424">
    <property type="protein sequence ID" value="EER41337.1"/>
    <property type="molecule type" value="Genomic_DNA"/>
</dbReference>
<accession>C6HEW6</accession>
<sequence>MNYDRLRSPVQPFATLSHCSQRKNATSPQAVDAWHFASAKTSTADSADDDGDDDDGDDDDDCFFNFLVQARHGISTASVRTNRELENLKTAGESRGISTSKNKNEPPPQKKSKTLI</sequence>
<dbReference type="HOGENOM" id="CLU_2096200_0_0_1"/>
<reference evidence="3" key="1">
    <citation type="submission" date="2009-05" db="EMBL/GenBank/DDBJ databases">
        <title>The genome sequence of Ajellomyces capsulatus strain H143.</title>
        <authorList>
            <person name="Champion M."/>
            <person name="Cuomo C.A."/>
            <person name="Ma L.-J."/>
            <person name="Henn M.R."/>
            <person name="Sil A."/>
            <person name="Goldman B."/>
            <person name="Young S.K."/>
            <person name="Kodira C.D."/>
            <person name="Zeng Q."/>
            <person name="Koehrsen M."/>
            <person name="Alvarado L."/>
            <person name="Berlin A.M."/>
            <person name="Borenstein D."/>
            <person name="Chen Z."/>
            <person name="Engels R."/>
            <person name="Freedman E."/>
            <person name="Gellesch M."/>
            <person name="Goldberg J."/>
            <person name="Griggs A."/>
            <person name="Gujja S."/>
            <person name="Heiman D.I."/>
            <person name="Hepburn T.A."/>
            <person name="Howarth C."/>
            <person name="Jen D."/>
            <person name="Larson L."/>
            <person name="Lewis B."/>
            <person name="Mehta T."/>
            <person name="Park D."/>
            <person name="Pearson M."/>
            <person name="Roberts A."/>
            <person name="Saif S."/>
            <person name="Shea T.D."/>
            <person name="Shenoy N."/>
            <person name="Sisk P."/>
            <person name="Stolte C."/>
            <person name="Sykes S."/>
            <person name="Walk T."/>
            <person name="White J."/>
            <person name="Yandava C."/>
            <person name="Klein B."/>
            <person name="McEwen J.G."/>
            <person name="Puccia R."/>
            <person name="Goldman G.H."/>
            <person name="Felipe M.S."/>
            <person name="Nino-Vega G."/>
            <person name="San-Blas G."/>
            <person name="Taylor J.W."/>
            <person name="Mendoza L."/>
            <person name="Galagan J.E."/>
            <person name="Nusbaum C."/>
            <person name="Birren B.W."/>
        </authorList>
    </citation>
    <scope>NUCLEOTIDE SEQUENCE [LARGE SCALE GENOMIC DNA]</scope>
    <source>
        <strain evidence="3">H143</strain>
    </source>
</reference>
<evidence type="ECO:0000313" key="2">
    <source>
        <dbReference type="EMBL" id="EER41337.1"/>
    </source>
</evidence>
<dbReference type="AlphaFoldDB" id="C6HEW6"/>
<name>C6HEW6_AJECH</name>
<organism evidence="2 3">
    <name type="scientific">Ajellomyces capsulatus (strain H143)</name>
    <name type="common">Darling's disease fungus</name>
    <name type="synonym">Histoplasma capsulatum</name>
    <dbReference type="NCBI Taxonomy" id="544712"/>
    <lineage>
        <taxon>Eukaryota</taxon>
        <taxon>Fungi</taxon>
        <taxon>Dikarya</taxon>
        <taxon>Ascomycota</taxon>
        <taxon>Pezizomycotina</taxon>
        <taxon>Eurotiomycetes</taxon>
        <taxon>Eurotiomycetidae</taxon>
        <taxon>Onygenales</taxon>
        <taxon>Ajellomycetaceae</taxon>
        <taxon>Histoplasma</taxon>
    </lineage>
</organism>
<evidence type="ECO:0000256" key="1">
    <source>
        <dbReference type="SAM" id="MobiDB-lite"/>
    </source>
</evidence>